<evidence type="ECO:0000313" key="7">
    <source>
        <dbReference type="Proteomes" id="UP000009170"/>
    </source>
</evidence>
<dbReference type="GO" id="GO:0005681">
    <property type="term" value="C:spliceosomal complex"/>
    <property type="evidence" value="ECO:0007669"/>
    <property type="project" value="TreeGrafter"/>
</dbReference>
<accession>A0A090M9L3</accession>
<dbReference type="InParanoid" id="A0A090M9L3"/>
<dbReference type="GO" id="GO:0000387">
    <property type="term" value="P:spliceosomal snRNP assembly"/>
    <property type="evidence" value="ECO:0007669"/>
    <property type="project" value="TreeGrafter"/>
</dbReference>
<comment type="subcellular location">
    <subcellularLocation>
        <location evidence="2">Cytoplasm</location>
    </subcellularLocation>
    <subcellularLocation>
        <location evidence="1">Nucleus</location>
    </subcellularLocation>
</comment>
<comment type="caution">
    <text evidence="6">The sequence shown here is derived from an EMBL/GenBank/DDBJ whole genome shotgun (WGS) entry which is preliminary data.</text>
</comment>
<dbReference type="PANTHER" id="PTHR21399:SF0">
    <property type="entry name" value="METHYLOSOME SUBUNIT PICLN"/>
    <property type="match status" value="1"/>
</dbReference>
<dbReference type="KEGG" id="ota:OT_ostta10g02180"/>
<dbReference type="RefSeq" id="XP_022839815.1">
    <property type="nucleotide sequence ID" value="XM_022983182.1"/>
</dbReference>
<dbReference type="InterPro" id="IPR011993">
    <property type="entry name" value="PH-like_dom_sf"/>
</dbReference>
<dbReference type="AlphaFoldDB" id="A0A090M9L3"/>
<evidence type="ECO:0000256" key="2">
    <source>
        <dbReference type="ARBA" id="ARBA00004496"/>
    </source>
</evidence>
<dbReference type="GO" id="GO:0045292">
    <property type="term" value="P:mRNA cis splicing, via spliceosome"/>
    <property type="evidence" value="ECO:0007669"/>
    <property type="project" value="TreeGrafter"/>
</dbReference>
<keyword evidence="4" id="KW-0539">Nucleus</keyword>
<dbReference type="Pfam" id="PF03517">
    <property type="entry name" value="Voldacs"/>
    <property type="match status" value="1"/>
</dbReference>
<dbReference type="STRING" id="70448.A0A090M9L3"/>
<feature type="region of interest" description="Disordered" evidence="5">
    <location>
        <begin position="138"/>
        <end position="168"/>
    </location>
</feature>
<reference evidence="6 7" key="2">
    <citation type="journal article" date="2014" name="BMC Genomics">
        <title>An improved genome of the model marine alga Ostreococcus tauri unfolds by assessing Illumina de novo assemblies.</title>
        <authorList>
            <person name="Blanc-Mathieu R."/>
            <person name="Verhelst B."/>
            <person name="Derelle E."/>
            <person name="Rombauts S."/>
            <person name="Bouget F.Y."/>
            <person name="Carre I."/>
            <person name="Chateau A."/>
            <person name="Eyre-Walker A."/>
            <person name="Grimsley N."/>
            <person name="Moreau H."/>
            <person name="Piegu B."/>
            <person name="Rivals E."/>
            <person name="Schackwitz W."/>
            <person name="Van de Peer Y."/>
            <person name="Piganeau G."/>
        </authorList>
    </citation>
    <scope>NUCLEOTIDE SEQUENCE [LARGE SCALE GENOMIC DNA]</scope>
    <source>
        <strain evidence="7">OTTH 0595 / CCAP 157/2 / RCC745</strain>
    </source>
</reference>
<name>A0A090M9L3_OSTTA</name>
<reference evidence="7" key="1">
    <citation type="journal article" date="2006" name="Proc. Natl. Acad. Sci. U.S.A.">
        <title>Genome analysis of the smallest free-living eukaryote Ostreococcus tauri unveils many unique features.</title>
        <authorList>
            <person name="Derelle E."/>
            <person name="Ferraz C."/>
            <person name="Rombauts S."/>
            <person name="Rouze P."/>
            <person name="Worden A.Z."/>
            <person name="Robbens S."/>
            <person name="Partensky F."/>
            <person name="Degroeve S."/>
            <person name="Echeynie S."/>
            <person name="Cooke R."/>
            <person name="Saeys Y."/>
            <person name="Wuyts J."/>
            <person name="Jabbari K."/>
            <person name="Bowler C."/>
            <person name="Panaud O."/>
            <person name="Piegu B."/>
            <person name="Ball S.G."/>
            <person name="Ral J.-P."/>
            <person name="Bouget F.-Y."/>
            <person name="Piganeau G."/>
            <person name="De Baets B."/>
            <person name="Picard A."/>
            <person name="Delseny M."/>
            <person name="Demaille J."/>
            <person name="Van de Peer Y."/>
            <person name="Moreau H."/>
        </authorList>
    </citation>
    <scope>NUCLEOTIDE SEQUENCE [LARGE SCALE GENOMIC DNA]</scope>
    <source>
        <strain evidence="7">OTTH 0595 / CCAP 157/2 / RCC745</strain>
    </source>
</reference>
<evidence type="ECO:0000256" key="5">
    <source>
        <dbReference type="SAM" id="MobiDB-lite"/>
    </source>
</evidence>
<dbReference type="GeneID" id="34946197"/>
<evidence type="ECO:0000256" key="1">
    <source>
        <dbReference type="ARBA" id="ARBA00004123"/>
    </source>
</evidence>
<proteinExistence type="predicted"/>
<dbReference type="OrthoDB" id="19714at2759"/>
<dbReference type="EMBL" id="CAID01000010">
    <property type="protein sequence ID" value="CEF99392.1"/>
    <property type="molecule type" value="Genomic_DNA"/>
</dbReference>
<evidence type="ECO:0000256" key="3">
    <source>
        <dbReference type="ARBA" id="ARBA00022490"/>
    </source>
</evidence>
<dbReference type="Gene3D" id="2.30.29.30">
    <property type="entry name" value="Pleckstrin-homology domain (PH domain)/Phosphotyrosine-binding domain (PTB)"/>
    <property type="match status" value="1"/>
</dbReference>
<dbReference type="GO" id="GO:0034715">
    <property type="term" value="C:pICln-Sm protein complex"/>
    <property type="evidence" value="ECO:0007669"/>
    <property type="project" value="TreeGrafter"/>
</dbReference>
<keyword evidence="7" id="KW-1185">Reference proteome</keyword>
<evidence type="ECO:0000313" key="6">
    <source>
        <dbReference type="EMBL" id="CEF99392.1"/>
    </source>
</evidence>
<sequence>MPASGLRRVQSALSDDRALKLRDDESVLLRCDVSLVIERVKDEEVENAEDATARECELFVTTSRVVFASMDDTYECDYHSLALHAISRSDERFGARGCVYCQVDDDESGSSAETETTHAYVSPTAATTVETIYAAMSEGSMMNPDSSDGESDDDARYDEDDEATLRRLDDLVVVEDEVEALMRNDPGRFEDGE</sequence>
<dbReference type="PANTHER" id="PTHR21399">
    <property type="entry name" value="CHLORIDE CONDUCTANCE REGULATORY PROTEIN ICLN"/>
    <property type="match status" value="1"/>
</dbReference>
<evidence type="ECO:0000256" key="4">
    <source>
        <dbReference type="ARBA" id="ARBA00023242"/>
    </source>
</evidence>
<gene>
    <name evidence="6" type="ORF">OT_ostta10g02180</name>
</gene>
<feature type="compositionally biased region" description="Acidic residues" evidence="5">
    <location>
        <begin position="147"/>
        <end position="162"/>
    </location>
</feature>
<dbReference type="Proteomes" id="UP000009170">
    <property type="component" value="Unassembled WGS sequence"/>
</dbReference>
<dbReference type="GO" id="GO:0005829">
    <property type="term" value="C:cytosol"/>
    <property type="evidence" value="ECO:0007669"/>
    <property type="project" value="TreeGrafter"/>
</dbReference>
<keyword evidence="3" id="KW-0963">Cytoplasm</keyword>
<organism evidence="6 7">
    <name type="scientific">Ostreococcus tauri</name>
    <name type="common">Marine green alga</name>
    <dbReference type="NCBI Taxonomy" id="70448"/>
    <lineage>
        <taxon>Eukaryota</taxon>
        <taxon>Viridiplantae</taxon>
        <taxon>Chlorophyta</taxon>
        <taxon>Mamiellophyceae</taxon>
        <taxon>Mamiellales</taxon>
        <taxon>Bathycoccaceae</taxon>
        <taxon>Ostreococcus</taxon>
    </lineage>
</organism>
<dbReference type="InterPro" id="IPR039924">
    <property type="entry name" value="ICln/Lot5/Saf5"/>
</dbReference>
<protein>
    <submittedName>
        <fullName evidence="6">Methylosome subunit pICln</fullName>
    </submittedName>
</protein>